<evidence type="ECO:0000313" key="2">
    <source>
        <dbReference type="EMBL" id="KAK4722245.1"/>
    </source>
</evidence>
<reference evidence="2 3" key="1">
    <citation type="submission" date="2023-10" db="EMBL/GenBank/DDBJ databases">
        <title>Genome-Wide Identification Analysis in wild type Solanum Pinnatisectum Reveals Some Genes Defensing Phytophthora Infestans.</title>
        <authorList>
            <person name="Sun C."/>
        </authorList>
    </citation>
    <scope>NUCLEOTIDE SEQUENCE [LARGE SCALE GENOMIC DNA]</scope>
    <source>
        <strain evidence="2">LQN</strain>
        <tissue evidence="2">Leaf</tissue>
    </source>
</reference>
<sequence length="327" mass="38084">MAEYKACILGLKMAIDMNVHELLVIGDSDLLIHQVQGEWAVKNPKITPYVQYIQKLCKRFRKIEFRHTPRTQNELADALATIASMIKHPDTSYIDPVDIDVKEQPVYCSHVEAEPDGLPWYFDIKKYLETGAYPENATFNQKKSIRRMVLNFFATGEILYRRTPDLGFLRCVDAREAANLLEQIHAGVCGTHMNGLTLARKILRLDDADWIRKRIDQLTLIDEKRMVVVCHGQLYRQRMVRAFHKKVRARTFEVGQLVLKRSFPHQGEKFMHREKNIHASRERNSCIAREDSCIAKKSCIAREEIHALQEKIHVFQEKIHASREKYS</sequence>
<dbReference type="GO" id="GO:0003676">
    <property type="term" value="F:nucleic acid binding"/>
    <property type="evidence" value="ECO:0007669"/>
    <property type="project" value="InterPro"/>
</dbReference>
<accession>A0AAV9L953</accession>
<dbReference type="Pfam" id="PF13456">
    <property type="entry name" value="RVT_3"/>
    <property type="match status" value="1"/>
</dbReference>
<evidence type="ECO:0000259" key="1">
    <source>
        <dbReference type="PROSITE" id="PS50879"/>
    </source>
</evidence>
<dbReference type="InterPro" id="IPR012337">
    <property type="entry name" value="RNaseH-like_sf"/>
</dbReference>
<dbReference type="CDD" id="cd09279">
    <property type="entry name" value="RNase_HI_like"/>
    <property type="match status" value="1"/>
</dbReference>
<dbReference type="SUPFAM" id="SSF53098">
    <property type="entry name" value="Ribonuclease H-like"/>
    <property type="match status" value="1"/>
</dbReference>
<dbReference type="PROSITE" id="PS50879">
    <property type="entry name" value="RNASE_H_1"/>
    <property type="match status" value="1"/>
</dbReference>
<dbReference type="AlphaFoldDB" id="A0AAV9L953"/>
<protein>
    <recommendedName>
        <fullName evidence="1">RNase H type-1 domain-containing protein</fullName>
    </recommendedName>
</protein>
<proteinExistence type="predicted"/>
<feature type="domain" description="RNase H type-1" evidence="1">
    <location>
        <begin position="1"/>
        <end position="85"/>
    </location>
</feature>
<name>A0AAV9L953_9SOLN</name>
<evidence type="ECO:0000313" key="3">
    <source>
        <dbReference type="Proteomes" id="UP001311915"/>
    </source>
</evidence>
<dbReference type="PANTHER" id="PTHR48475">
    <property type="entry name" value="RIBONUCLEASE H"/>
    <property type="match status" value="1"/>
</dbReference>
<dbReference type="EMBL" id="JAWPEI010000007">
    <property type="protein sequence ID" value="KAK4722245.1"/>
    <property type="molecule type" value="Genomic_DNA"/>
</dbReference>
<dbReference type="PANTHER" id="PTHR48475:SF1">
    <property type="entry name" value="RNASE H TYPE-1 DOMAIN-CONTAINING PROTEIN"/>
    <property type="match status" value="1"/>
</dbReference>
<gene>
    <name evidence="2" type="ORF">R3W88_012478</name>
</gene>
<organism evidence="2 3">
    <name type="scientific">Solanum pinnatisectum</name>
    <name type="common">tansyleaf nightshade</name>
    <dbReference type="NCBI Taxonomy" id="50273"/>
    <lineage>
        <taxon>Eukaryota</taxon>
        <taxon>Viridiplantae</taxon>
        <taxon>Streptophyta</taxon>
        <taxon>Embryophyta</taxon>
        <taxon>Tracheophyta</taxon>
        <taxon>Spermatophyta</taxon>
        <taxon>Magnoliopsida</taxon>
        <taxon>eudicotyledons</taxon>
        <taxon>Gunneridae</taxon>
        <taxon>Pentapetalae</taxon>
        <taxon>asterids</taxon>
        <taxon>lamiids</taxon>
        <taxon>Solanales</taxon>
        <taxon>Solanaceae</taxon>
        <taxon>Solanoideae</taxon>
        <taxon>Solaneae</taxon>
        <taxon>Solanum</taxon>
    </lineage>
</organism>
<comment type="caution">
    <text evidence="2">The sequence shown here is derived from an EMBL/GenBank/DDBJ whole genome shotgun (WGS) entry which is preliminary data.</text>
</comment>
<keyword evidence="3" id="KW-1185">Reference proteome</keyword>
<dbReference type="Gene3D" id="3.30.420.10">
    <property type="entry name" value="Ribonuclease H-like superfamily/Ribonuclease H"/>
    <property type="match status" value="1"/>
</dbReference>
<dbReference type="InterPro" id="IPR002156">
    <property type="entry name" value="RNaseH_domain"/>
</dbReference>
<dbReference type="GO" id="GO:0004523">
    <property type="term" value="F:RNA-DNA hybrid ribonuclease activity"/>
    <property type="evidence" value="ECO:0007669"/>
    <property type="project" value="InterPro"/>
</dbReference>
<dbReference type="InterPro" id="IPR036397">
    <property type="entry name" value="RNaseH_sf"/>
</dbReference>
<dbReference type="Proteomes" id="UP001311915">
    <property type="component" value="Unassembled WGS sequence"/>
</dbReference>